<accession>A0A3N0CG58</accession>
<dbReference type="Proteomes" id="UP000267128">
    <property type="component" value="Unassembled WGS sequence"/>
</dbReference>
<organism evidence="2 3">
    <name type="scientific">Nocardioides marmoriginsengisoli</name>
    <dbReference type="NCBI Taxonomy" id="661483"/>
    <lineage>
        <taxon>Bacteria</taxon>
        <taxon>Bacillati</taxon>
        <taxon>Actinomycetota</taxon>
        <taxon>Actinomycetes</taxon>
        <taxon>Propionibacteriales</taxon>
        <taxon>Nocardioidaceae</taxon>
        <taxon>Nocardioides</taxon>
    </lineage>
</organism>
<reference evidence="2 3" key="1">
    <citation type="submission" date="2018-11" db="EMBL/GenBank/DDBJ databases">
        <authorList>
            <person name="Li F."/>
        </authorList>
    </citation>
    <scope>NUCLEOTIDE SEQUENCE [LARGE SCALE GENOMIC DNA]</scope>
    <source>
        <strain evidence="2 3">Gsoil 097</strain>
    </source>
</reference>
<sequence>MTRTRTLGTVACAAVLALSLVGCGGDDKDKGDSKALSATEFKDQANKLCAEASKDTESFGTGITETSSDADVTEAIDKTVARNKELIDAIDDLEAPDDLSDDVDSMLDSVEAGIEELDKISSIADLTSIDTSAGPFAEADAKAKALGLDTCAE</sequence>
<evidence type="ECO:0008006" key="4">
    <source>
        <dbReference type="Google" id="ProtNLM"/>
    </source>
</evidence>
<comment type="caution">
    <text evidence="2">The sequence shown here is derived from an EMBL/GenBank/DDBJ whole genome shotgun (WGS) entry which is preliminary data.</text>
</comment>
<proteinExistence type="predicted"/>
<protein>
    <recommendedName>
        <fullName evidence="4">Secreted protein</fullName>
    </recommendedName>
</protein>
<dbReference type="PROSITE" id="PS51257">
    <property type="entry name" value="PROKAR_LIPOPROTEIN"/>
    <property type="match status" value="1"/>
</dbReference>
<dbReference type="OrthoDB" id="3834646at2"/>
<dbReference type="RefSeq" id="WP_123227291.1">
    <property type="nucleotide sequence ID" value="NZ_RJSE01000007.1"/>
</dbReference>
<keyword evidence="1" id="KW-0732">Signal</keyword>
<dbReference type="EMBL" id="RJSE01000007">
    <property type="protein sequence ID" value="RNL61996.1"/>
    <property type="molecule type" value="Genomic_DNA"/>
</dbReference>
<evidence type="ECO:0000256" key="1">
    <source>
        <dbReference type="SAM" id="SignalP"/>
    </source>
</evidence>
<feature type="signal peptide" evidence="1">
    <location>
        <begin position="1"/>
        <end position="24"/>
    </location>
</feature>
<gene>
    <name evidence="2" type="ORF">EFK50_09205</name>
</gene>
<feature type="chain" id="PRO_5039435355" description="Secreted protein" evidence="1">
    <location>
        <begin position="25"/>
        <end position="153"/>
    </location>
</feature>
<keyword evidence="3" id="KW-1185">Reference proteome</keyword>
<name>A0A3N0CG58_9ACTN</name>
<evidence type="ECO:0000313" key="2">
    <source>
        <dbReference type="EMBL" id="RNL61996.1"/>
    </source>
</evidence>
<evidence type="ECO:0000313" key="3">
    <source>
        <dbReference type="Proteomes" id="UP000267128"/>
    </source>
</evidence>
<dbReference type="AlphaFoldDB" id="A0A3N0CG58"/>